<dbReference type="GO" id="GO:0032259">
    <property type="term" value="P:methylation"/>
    <property type="evidence" value="ECO:0007669"/>
    <property type="project" value="UniProtKB-KW"/>
</dbReference>
<dbReference type="PANTHER" id="PTHR24422">
    <property type="entry name" value="CHEMOTAXIS PROTEIN METHYLTRANSFERASE"/>
    <property type="match status" value="1"/>
</dbReference>
<dbReference type="InterPro" id="IPR050903">
    <property type="entry name" value="Bact_Chemotaxis_MeTrfase"/>
</dbReference>
<keyword evidence="6" id="KW-1185">Reference proteome</keyword>
<evidence type="ECO:0000313" key="6">
    <source>
        <dbReference type="Proteomes" id="UP000050417"/>
    </source>
</evidence>
<dbReference type="Pfam" id="PF01739">
    <property type="entry name" value="CheR"/>
    <property type="match status" value="1"/>
</dbReference>
<feature type="domain" description="CheR-type methyltransferase" evidence="4">
    <location>
        <begin position="1"/>
        <end position="264"/>
    </location>
</feature>
<dbReference type="PANTHER" id="PTHR24422:SF19">
    <property type="entry name" value="CHEMOTAXIS PROTEIN METHYLTRANSFERASE"/>
    <property type="match status" value="1"/>
</dbReference>
<comment type="caution">
    <text evidence="5">The sequence shown here is derived from an EMBL/GenBank/DDBJ whole genome shotgun (WGS) entry which is preliminary data.</text>
</comment>
<keyword evidence="1" id="KW-0489">Methyltransferase</keyword>
<reference evidence="5 6" key="1">
    <citation type="submission" date="2015-07" db="EMBL/GenBank/DDBJ databases">
        <title>Genome sequence of Ornatilinea apprima DSM 23815.</title>
        <authorList>
            <person name="Hemp J."/>
            <person name="Ward L.M."/>
            <person name="Pace L.A."/>
            <person name="Fischer W.W."/>
        </authorList>
    </citation>
    <scope>NUCLEOTIDE SEQUENCE [LARGE SCALE GENOMIC DNA]</scope>
    <source>
        <strain evidence="5 6">P3M-1</strain>
    </source>
</reference>
<accession>A0A0P6WYE2</accession>
<keyword evidence="2" id="KW-0808">Transferase</keyword>
<dbReference type="EMBL" id="LGCL01000041">
    <property type="protein sequence ID" value="KPL71492.1"/>
    <property type="molecule type" value="Genomic_DNA"/>
</dbReference>
<dbReference type="SUPFAM" id="SSF47757">
    <property type="entry name" value="Chemotaxis receptor methyltransferase CheR, N-terminal domain"/>
    <property type="match status" value="1"/>
</dbReference>
<dbReference type="SUPFAM" id="SSF53335">
    <property type="entry name" value="S-adenosyl-L-methionine-dependent methyltransferases"/>
    <property type="match status" value="1"/>
</dbReference>
<dbReference type="SMART" id="SM00138">
    <property type="entry name" value="MeTrc"/>
    <property type="match status" value="1"/>
</dbReference>
<evidence type="ECO:0000313" key="5">
    <source>
        <dbReference type="EMBL" id="KPL71492.1"/>
    </source>
</evidence>
<dbReference type="InterPro" id="IPR000780">
    <property type="entry name" value="CheR_MeTrfase"/>
</dbReference>
<dbReference type="InterPro" id="IPR022641">
    <property type="entry name" value="CheR_N"/>
</dbReference>
<dbReference type="Gene3D" id="3.40.50.150">
    <property type="entry name" value="Vaccinia Virus protein VP39"/>
    <property type="match status" value="1"/>
</dbReference>
<sequence length="264" mass="30771">MQVYSSIKVSVKKLLNIDLEHYKDEQMRRRLDSWLIRTGMKDWESYFGLVSTNPNELLRFRNYLTINVSEFFRDNNRWDALQRSVMPRLLADAQAKRPSKPLKLWSAGCSIGAEPYSLAMMLQEIAPTQEYSILATDLDRGAIENAKNRGPYLDNIVQNMPAFYREKYMEPGGPPYFVKPKVGTRIQFKEHNMLTENFDQNFDLIICRNVIIYFTNEAKSLLYKKFQQALRPGGILFLGGTEIIPRPQEIGFKNLEVSFYIKTE</sequence>
<dbReference type="GO" id="GO:0008757">
    <property type="term" value="F:S-adenosylmethionine-dependent methyltransferase activity"/>
    <property type="evidence" value="ECO:0007669"/>
    <property type="project" value="InterPro"/>
</dbReference>
<dbReference type="CDD" id="cd02440">
    <property type="entry name" value="AdoMet_MTases"/>
    <property type="match status" value="1"/>
</dbReference>
<proteinExistence type="predicted"/>
<keyword evidence="3" id="KW-0949">S-adenosyl-L-methionine</keyword>
<evidence type="ECO:0000256" key="2">
    <source>
        <dbReference type="ARBA" id="ARBA00022679"/>
    </source>
</evidence>
<dbReference type="InterPro" id="IPR022642">
    <property type="entry name" value="CheR_C"/>
</dbReference>
<dbReference type="PRINTS" id="PR00996">
    <property type="entry name" value="CHERMTFRASE"/>
</dbReference>
<dbReference type="Proteomes" id="UP000050417">
    <property type="component" value="Unassembled WGS sequence"/>
</dbReference>
<dbReference type="PROSITE" id="PS50123">
    <property type="entry name" value="CHER"/>
    <property type="match status" value="1"/>
</dbReference>
<evidence type="ECO:0000256" key="3">
    <source>
        <dbReference type="ARBA" id="ARBA00022691"/>
    </source>
</evidence>
<dbReference type="InterPro" id="IPR029063">
    <property type="entry name" value="SAM-dependent_MTases_sf"/>
</dbReference>
<evidence type="ECO:0000256" key="1">
    <source>
        <dbReference type="ARBA" id="ARBA00022603"/>
    </source>
</evidence>
<dbReference type="STRING" id="1134406.ADN00_17300"/>
<dbReference type="AlphaFoldDB" id="A0A0P6WYE2"/>
<organism evidence="5 6">
    <name type="scientific">Ornatilinea apprima</name>
    <dbReference type="NCBI Taxonomy" id="1134406"/>
    <lineage>
        <taxon>Bacteria</taxon>
        <taxon>Bacillati</taxon>
        <taxon>Chloroflexota</taxon>
        <taxon>Anaerolineae</taxon>
        <taxon>Anaerolineales</taxon>
        <taxon>Anaerolineaceae</taxon>
        <taxon>Ornatilinea</taxon>
    </lineage>
</organism>
<dbReference type="Pfam" id="PF03705">
    <property type="entry name" value="CheR_N"/>
    <property type="match status" value="1"/>
</dbReference>
<protein>
    <recommendedName>
        <fullName evidence="4">CheR-type methyltransferase domain-containing protein</fullName>
    </recommendedName>
</protein>
<gene>
    <name evidence="5" type="ORF">ADN00_17300</name>
</gene>
<name>A0A0P6WYE2_9CHLR</name>
<dbReference type="PATRIC" id="fig|1134406.4.peg.523"/>
<evidence type="ECO:0000259" key="4">
    <source>
        <dbReference type="PROSITE" id="PS50123"/>
    </source>
</evidence>